<dbReference type="GO" id="GO:0051213">
    <property type="term" value="F:dioxygenase activity"/>
    <property type="evidence" value="ECO:0007669"/>
    <property type="project" value="UniProtKB-KW"/>
</dbReference>
<dbReference type="GO" id="GO:0070988">
    <property type="term" value="P:demethylation"/>
    <property type="evidence" value="ECO:0007669"/>
    <property type="project" value="InterPro"/>
</dbReference>
<dbReference type="SUPFAM" id="SSF51197">
    <property type="entry name" value="Clavaminate synthase-like"/>
    <property type="match status" value="1"/>
</dbReference>
<organism evidence="4 5">
    <name type="scientific">Operophtera brumata</name>
    <name type="common">Winter moth</name>
    <name type="synonym">Phalaena brumata</name>
    <dbReference type="NCBI Taxonomy" id="104452"/>
    <lineage>
        <taxon>Eukaryota</taxon>
        <taxon>Metazoa</taxon>
        <taxon>Ecdysozoa</taxon>
        <taxon>Arthropoda</taxon>
        <taxon>Hexapoda</taxon>
        <taxon>Insecta</taxon>
        <taxon>Pterygota</taxon>
        <taxon>Neoptera</taxon>
        <taxon>Endopterygota</taxon>
        <taxon>Lepidoptera</taxon>
        <taxon>Glossata</taxon>
        <taxon>Ditrysia</taxon>
        <taxon>Geometroidea</taxon>
        <taxon>Geometridae</taxon>
        <taxon>Larentiinae</taxon>
        <taxon>Operophtera</taxon>
    </lineage>
</organism>
<feature type="domain" description="Fe2OG dioxygenase" evidence="3">
    <location>
        <begin position="150"/>
        <end position="288"/>
    </location>
</feature>
<evidence type="ECO:0000259" key="3">
    <source>
        <dbReference type="PROSITE" id="PS51471"/>
    </source>
</evidence>
<dbReference type="PANTHER" id="PTHR12463">
    <property type="entry name" value="OXYGENASE-RELATED"/>
    <property type="match status" value="1"/>
</dbReference>
<dbReference type="InterPro" id="IPR005123">
    <property type="entry name" value="Oxoglu/Fe-dep_dioxygenase_dom"/>
</dbReference>
<evidence type="ECO:0000313" key="5">
    <source>
        <dbReference type="Proteomes" id="UP000037510"/>
    </source>
</evidence>
<reference evidence="4 5" key="1">
    <citation type="journal article" date="2015" name="Genome Biol. Evol.">
        <title>The genome of winter moth (Operophtera brumata) provides a genomic perspective on sexual dimorphism and phenology.</title>
        <authorList>
            <person name="Derks M.F."/>
            <person name="Smit S."/>
            <person name="Salis L."/>
            <person name="Schijlen E."/>
            <person name="Bossers A."/>
            <person name="Mateman C."/>
            <person name="Pijl A.S."/>
            <person name="de Ridder D."/>
            <person name="Groenen M.A."/>
            <person name="Visser M.E."/>
            <person name="Megens H.J."/>
        </authorList>
    </citation>
    <scope>NUCLEOTIDE SEQUENCE [LARGE SCALE GENOMIC DNA]</scope>
    <source>
        <strain evidence="4">WM2013NL</strain>
        <tissue evidence="4">Head and thorax</tissue>
    </source>
</reference>
<dbReference type="PROSITE" id="PS51471">
    <property type="entry name" value="FE2OG_OXY"/>
    <property type="match status" value="1"/>
</dbReference>
<keyword evidence="5" id="KW-1185">Reference proteome</keyword>
<dbReference type="GO" id="GO:0046872">
    <property type="term" value="F:metal ion binding"/>
    <property type="evidence" value="ECO:0007669"/>
    <property type="project" value="UniProtKB-KW"/>
</dbReference>
<dbReference type="InterPro" id="IPR037151">
    <property type="entry name" value="AlkB-like_sf"/>
</dbReference>
<evidence type="ECO:0000313" key="4">
    <source>
        <dbReference type="EMBL" id="KOB70707.1"/>
    </source>
</evidence>
<dbReference type="GO" id="GO:0032451">
    <property type="term" value="F:demethylase activity"/>
    <property type="evidence" value="ECO:0007669"/>
    <property type="project" value="TreeGrafter"/>
</dbReference>
<dbReference type="Proteomes" id="UP000037510">
    <property type="component" value="Unassembled WGS sequence"/>
</dbReference>
<keyword evidence="4" id="KW-0223">Dioxygenase</keyword>
<accession>A0A0L7L5H6</accession>
<dbReference type="Gene3D" id="2.60.120.590">
    <property type="entry name" value="Alpha-ketoglutarate-dependent dioxygenase AlkB-like"/>
    <property type="match status" value="1"/>
</dbReference>
<dbReference type="PANTHER" id="PTHR12463:SF0">
    <property type="entry name" value="ALPHA-KETOGLUTARATE-DEPENDENT DIOXYGENASE ALKB HOMOLOG 4"/>
    <property type="match status" value="1"/>
</dbReference>
<name>A0A0L7L5H6_OPEBR</name>
<keyword evidence="2" id="KW-0479">Metal-binding</keyword>
<protein>
    <submittedName>
        <fullName evidence="4">Putative alpha-ketoglutarate-dependent dioxygenase ABH4</fullName>
    </submittedName>
</protein>
<dbReference type="STRING" id="104452.A0A0L7L5H6"/>
<dbReference type="InterPro" id="IPR032857">
    <property type="entry name" value="ALKBH4"/>
</dbReference>
<sequence length="335" mass="38943">MTKPRPCGCKGCRTCLVCETQYGADKLKLQLALEKDKGYVYCPFCNKAWKGWDLDIYRQHPNHEGDSIDYPGVFIQLDFITENEEKDLMKHIDEMPWDTSQSGRRKQNFGPKTNFKKQKVVPGNFDGFPEFSKFLQDRFETVDVLKDYGVIEQCSLEYDPDKGASIDPHIDDCWIWGERIVTVNCLSDSMLTMTPYSGNRMRYNLTCAQEYFPVVDNDGSVISDCDETVKVAIDACMPPKVLDVIVRIPMPRRSLLVIYGEPRYHWEHAVLREDVSSRRVCIAYRELTPTYLPKGKCEDMGVEIRKRSKLFWDHKDRYFIQNNDNNKITYAETSL</sequence>
<gene>
    <name evidence="4" type="ORF">OBRU01_15559</name>
</gene>
<comment type="similarity">
    <text evidence="2">Belongs to the iron/ascorbate-dependent oxidoreductase family.</text>
</comment>
<dbReference type="EMBL" id="JTDY01002796">
    <property type="protein sequence ID" value="KOB70707.1"/>
    <property type="molecule type" value="Genomic_DNA"/>
</dbReference>
<dbReference type="AlphaFoldDB" id="A0A0L7L5H6"/>
<keyword evidence="2" id="KW-0408">Iron</keyword>
<comment type="cofactor">
    <cofactor evidence="1">
        <name>Fe(2+)</name>
        <dbReference type="ChEBI" id="CHEBI:29033"/>
    </cofactor>
</comment>
<proteinExistence type="inferred from homology"/>
<evidence type="ECO:0000256" key="1">
    <source>
        <dbReference type="ARBA" id="ARBA00001954"/>
    </source>
</evidence>
<evidence type="ECO:0000256" key="2">
    <source>
        <dbReference type="RuleBase" id="RU003682"/>
    </source>
</evidence>
<keyword evidence="2" id="KW-0560">Oxidoreductase</keyword>
<comment type="caution">
    <text evidence="4">The sequence shown here is derived from an EMBL/GenBank/DDBJ whole genome shotgun (WGS) entry which is preliminary data.</text>
</comment>